<keyword evidence="3" id="KW-0472">Membrane</keyword>
<dbReference type="CDD" id="cd00130">
    <property type="entry name" value="PAS"/>
    <property type="match status" value="1"/>
</dbReference>
<dbReference type="InterPro" id="IPR054327">
    <property type="entry name" value="His-kinase-like_sensor"/>
</dbReference>
<proteinExistence type="predicted"/>
<dbReference type="SMART" id="SM00267">
    <property type="entry name" value="GGDEF"/>
    <property type="match status" value="1"/>
</dbReference>
<evidence type="ECO:0000313" key="7">
    <source>
        <dbReference type="EMBL" id="MBL6078763.1"/>
    </source>
</evidence>
<accession>A0ABS1U251</accession>
<name>A0ABS1U251_9PROT</name>
<dbReference type="InterPro" id="IPR000014">
    <property type="entry name" value="PAS"/>
</dbReference>
<dbReference type="InterPro" id="IPR000700">
    <property type="entry name" value="PAS-assoc_C"/>
</dbReference>
<comment type="caution">
    <text evidence="7">The sequence shown here is derived from an EMBL/GenBank/DDBJ whole genome shotgun (WGS) entry which is preliminary data.</text>
</comment>
<feature type="domain" description="GGDEF" evidence="6">
    <location>
        <begin position="475"/>
        <end position="616"/>
    </location>
</feature>
<organism evidence="7 8">
    <name type="scientific">Belnapia arida</name>
    <dbReference type="NCBI Taxonomy" id="2804533"/>
    <lineage>
        <taxon>Bacteria</taxon>
        <taxon>Pseudomonadati</taxon>
        <taxon>Pseudomonadota</taxon>
        <taxon>Alphaproteobacteria</taxon>
        <taxon>Acetobacterales</taxon>
        <taxon>Roseomonadaceae</taxon>
        <taxon>Belnapia</taxon>
    </lineage>
</organism>
<dbReference type="Pfam" id="PF00990">
    <property type="entry name" value="GGDEF"/>
    <property type="match status" value="1"/>
</dbReference>
<dbReference type="PANTHER" id="PTHR45138">
    <property type="entry name" value="REGULATORY COMPONENTS OF SENSORY TRANSDUCTION SYSTEM"/>
    <property type="match status" value="1"/>
</dbReference>
<dbReference type="CDD" id="cd01949">
    <property type="entry name" value="GGDEF"/>
    <property type="match status" value="1"/>
</dbReference>
<dbReference type="SMART" id="SM00091">
    <property type="entry name" value="PAS"/>
    <property type="match status" value="1"/>
</dbReference>
<dbReference type="SUPFAM" id="SSF55785">
    <property type="entry name" value="PYP-like sensor domain (PAS domain)"/>
    <property type="match status" value="1"/>
</dbReference>
<evidence type="ECO:0000259" key="4">
    <source>
        <dbReference type="PROSITE" id="PS50112"/>
    </source>
</evidence>
<dbReference type="InterPro" id="IPR050469">
    <property type="entry name" value="Diguanylate_Cyclase"/>
</dbReference>
<feature type="domain" description="PAS" evidence="4">
    <location>
        <begin position="316"/>
        <end position="386"/>
    </location>
</feature>
<evidence type="ECO:0000259" key="6">
    <source>
        <dbReference type="PROSITE" id="PS50887"/>
    </source>
</evidence>
<dbReference type="EMBL" id="JAETWB010000004">
    <property type="protein sequence ID" value="MBL6078763.1"/>
    <property type="molecule type" value="Genomic_DNA"/>
</dbReference>
<evidence type="ECO:0000259" key="5">
    <source>
        <dbReference type="PROSITE" id="PS50113"/>
    </source>
</evidence>
<dbReference type="NCBIfam" id="TIGR00254">
    <property type="entry name" value="GGDEF"/>
    <property type="match status" value="1"/>
</dbReference>
<evidence type="ECO:0000256" key="1">
    <source>
        <dbReference type="ARBA" id="ARBA00012528"/>
    </source>
</evidence>
<dbReference type="InterPro" id="IPR035965">
    <property type="entry name" value="PAS-like_dom_sf"/>
</dbReference>
<dbReference type="Gene3D" id="3.30.450.20">
    <property type="entry name" value="PAS domain"/>
    <property type="match status" value="3"/>
</dbReference>
<dbReference type="InterPro" id="IPR029787">
    <property type="entry name" value="Nucleotide_cyclase"/>
</dbReference>
<dbReference type="PROSITE" id="PS50112">
    <property type="entry name" value="PAS"/>
    <property type="match status" value="1"/>
</dbReference>
<protein>
    <recommendedName>
        <fullName evidence="1">diguanylate cyclase</fullName>
        <ecNumber evidence="1">2.7.7.65</ecNumber>
    </recommendedName>
</protein>
<keyword evidence="8" id="KW-1185">Reference proteome</keyword>
<dbReference type="SUPFAM" id="SSF55073">
    <property type="entry name" value="Nucleotide cyclase"/>
    <property type="match status" value="1"/>
</dbReference>
<dbReference type="EC" id="2.7.7.65" evidence="1"/>
<dbReference type="Proteomes" id="UP000660885">
    <property type="component" value="Unassembled WGS sequence"/>
</dbReference>
<dbReference type="InterPro" id="IPR043128">
    <property type="entry name" value="Rev_trsase/Diguanyl_cyclase"/>
</dbReference>
<dbReference type="SMART" id="SM00086">
    <property type="entry name" value="PAC"/>
    <property type="match status" value="1"/>
</dbReference>
<gene>
    <name evidence="7" type="ORF">JMJ56_12155</name>
</gene>
<dbReference type="PROSITE" id="PS50113">
    <property type="entry name" value="PAC"/>
    <property type="match status" value="1"/>
</dbReference>
<feature type="domain" description="PAC" evidence="5">
    <location>
        <begin position="385"/>
        <end position="443"/>
    </location>
</feature>
<dbReference type="PROSITE" id="PS50887">
    <property type="entry name" value="GGDEF"/>
    <property type="match status" value="1"/>
</dbReference>
<dbReference type="NCBIfam" id="TIGR00229">
    <property type="entry name" value="sensory_box"/>
    <property type="match status" value="1"/>
</dbReference>
<dbReference type="Gene3D" id="3.30.70.270">
    <property type="match status" value="1"/>
</dbReference>
<dbReference type="Pfam" id="PF13426">
    <property type="entry name" value="PAS_9"/>
    <property type="match status" value="1"/>
</dbReference>
<comment type="catalytic activity">
    <reaction evidence="2">
        <text>2 GTP = 3',3'-c-di-GMP + 2 diphosphate</text>
        <dbReference type="Rhea" id="RHEA:24898"/>
        <dbReference type="ChEBI" id="CHEBI:33019"/>
        <dbReference type="ChEBI" id="CHEBI:37565"/>
        <dbReference type="ChEBI" id="CHEBI:58805"/>
        <dbReference type="EC" id="2.7.7.65"/>
    </reaction>
</comment>
<reference evidence="7 8" key="1">
    <citation type="submission" date="2021-01" db="EMBL/GenBank/DDBJ databases">
        <title>Belnapia mucosa sp. nov. and Belnapia arida sp. nov., isolated from the Tabernas Desert (Almeria, Spain).</title>
        <authorList>
            <person name="Molina-Menor E."/>
            <person name="Vidal-Verdu A."/>
            <person name="Calonge A."/>
            <person name="Satari L."/>
            <person name="Pereto J."/>
            <person name="Porcar M."/>
        </authorList>
    </citation>
    <scope>NUCLEOTIDE SEQUENCE [LARGE SCALE GENOMIC DNA]</scope>
    <source>
        <strain evidence="7 8">T18</strain>
    </source>
</reference>
<dbReference type="PANTHER" id="PTHR45138:SF9">
    <property type="entry name" value="DIGUANYLATE CYCLASE DGCM-RELATED"/>
    <property type="match status" value="1"/>
</dbReference>
<dbReference type="Pfam" id="PF22588">
    <property type="entry name" value="dCache_1_like"/>
    <property type="match status" value="1"/>
</dbReference>
<feature type="transmembrane region" description="Helical" evidence="3">
    <location>
        <begin position="278"/>
        <end position="297"/>
    </location>
</feature>
<evidence type="ECO:0000256" key="3">
    <source>
        <dbReference type="SAM" id="Phobius"/>
    </source>
</evidence>
<dbReference type="CDD" id="cd12915">
    <property type="entry name" value="PDC2_DGC_like"/>
    <property type="match status" value="1"/>
</dbReference>
<keyword evidence="3" id="KW-1133">Transmembrane helix</keyword>
<keyword evidence="3" id="KW-0812">Transmembrane</keyword>
<evidence type="ECO:0000256" key="2">
    <source>
        <dbReference type="ARBA" id="ARBA00034247"/>
    </source>
</evidence>
<evidence type="ECO:0000313" key="8">
    <source>
        <dbReference type="Proteomes" id="UP000660885"/>
    </source>
</evidence>
<dbReference type="InterPro" id="IPR000160">
    <property type="entry name" value="GGDEF_dom"/>
</dbReference>
<sequence>MRSGWTAALSLLVVLGFCVLAIAVILEMRADRWAEATEASLNLNRAVGQDIARTLGTLDLALLDVAERLRQGQGVHRERLLHTPVFDRSATARHLGSVIILDAEGVVVSDTGGVGLQGLSLADRDYFRVHQAGTEAGLFLSRAFVGRGSGEWRLALSRRWDRPDGSLGGVVVAALKLDYFRDIFGSLALGPSGRITLLREDGIVLMRMPEEPGLIGQDLSQGTAFRAIPNAAEGHYRSISGRDKVERFYVFKRIEGLPLILNLGISIEAIEAEWRPRAFVIGGTTLVLVTALLAALWRLRLELGRRQTAEQAARQSEAEFRLLAENTSDIVSRIGSDGIRRYVSPSALRLVGRDPAQLVGRPATEDIHPEDMPAVRTEIARLRTREAEEAMITYRSWRADGTEIWLEATLKVVKDEASGALDGVVAVARDITERKALETQLARLARFDALTGVANRRAFDEALGQEWARCMQAGLPIALIMVDVDRFKSYNDHYGHQGGDACLRVVAATVGATIRRAGDLVARYGGEEFVVLLPETDAEGAEAVAERLRYEVEALGLPHASRGLECGVVTVSVGLAGMQPASCRIARGPEALVEAADQALYRAKQDGRNRVMRAPQIDPLGPVTVA</sequence>
<dbReference type="RefSeq" id="WP_202832028.1">
    <property type="nucleotide sequence ID" value="NZ_JAETWB010000004.1"/>
</dbReference>
<dbReference type="InterPro" id="IPR001610">
    <property type="entry name" value="PAC"/>
</dbReference>
<dbReference type="CDD" id="cd12914">
    <property type="entry name" value="PDC1_DGC_like"/>
    <property type="match status" value="1"/>
</dbReference>